<feature type="domain" description="CHK kinase-like" evidence="1">
    <location>
        <begin position="86"/>
        <end position="286"/>
    </location>
</feature>
<dbReference type="Pfam" id="PF02958">
    <property type="entry name" value="EcKL"/>
    <property type="match status" value="1"/>
</dbReference>
<sequence length="374" mass="43856">MFRCKIVYKLIVSHSITKHKSMIIKTVPIKEGVKRDLLMVTNSFETEISMYSIALPKIKEILSSYGESSKLYADLIYFALEPHKIIILEDLCDCGYEVIRDRPLNENEIKMVYAKIAKLHAVSYMLGKEKVNEHSATVTARQEGIFSSSWAISHPMIANGIQNFMTMLNHYKEFNVYLDKVKIMEPIMFTECKNLYRAFQINDSTKNDIFVLNHGDFHLKNLMFKFNKKTNQLEDVIMVDYQASCFAPSTVDMIYSQYMMLSGEFLIKRYALMQYYFEEFIKNLKIIRYRDEMPKYSDFQISNLKYRHFTLFLLSTFLPIATAAFNNSVLNMDTIEVSDIMEAPEKLIDVYYKPDFVELLRRLLPQLVNEGYLD</sequence>
<keyword evidence="3" id="KW-1185">Reference proteome</keyword>
<evidence type="ECO:0000313" key="3">
    <source>
        <dbReference type="Proteomes" id="UP000091820"/>
    </source>
</evidence>
<dbReference type="VEuPathDB" id="VectorBase:GBRI041394"/>
<reference evidence="2" key="2">
    <citation type="submission" date="2020-05" db="UniProtKB">
        <authorList>
            <consortium name="EnsemblMetazoa"/>
        </authorList>
    </citation>
    <scope>IDENTIFICATION</scope>
    <source>
        <strain evidence="2">IAEA</strain>
    </source>
</reference>
<dbReference type="Proteomes" id="UP000091820">
    <property type="component" value="Unassembled WGS sequence"/>
</dbReference>
<dbReference type="SUPFAM" id="SSF56112">
    <property type="entry name" value="Protein kinase-like (PK-like)"/>
    <property type="match status" value="1"/>
</dbReference>
<dbReference type="AlphaFoldDB" id="A0A1A9X231"/>
<dbReference type="PANTHER" id="PTHR11012:SF12">
    <property type="entry name" value="CHK KINASE-LIKE DOMAIN-CONTAINING PROTEIN-RELATED"/>
    <property type="match status" value="1"/>
</dbReference>
<organism evidence="2 3">
    <name type="scientific">Glossina brevipalpis</name>
    <dbReference type="NCBI Taxonomy" id="37001"/>
    <lineage>
        <taxon>Eukaryota</taxon>
        <taxon>Metazoa</taxon>
        <taxon>Ecdysozoa</taxon>
        <taxon>Arthropoda</taxon>
        <taxon>Hexapoda</taxon>
        <taxon>Insecta</taxon>
        <taxon>Pterygota</taxon>
        <taxon>Neoptera</taxon>
        <taxon>Endopterygota</taxon>
        <taxon>Diptera</taxon>
        <taxon>Brachycera</taxon>
        <taxon>Muscomorpha</taxon>
        <taxon>Hippoboscoidea</taxon>
        <taxon>Glossinidae</taxon>
        <taxon>Glossina</taxon>
    </lineage>
</organism>
<evidence type="ECO:0000313" key="2">
    <source>
        <dbReference type="EnsemblMetazoa" id="GBRI041394-PA"/>
    </source>
</evidence>
<protein>
    <submittedName>
        <fullName evidence="2">CHK domain-containing protein</fullName>
    </submittedName>
</protein>
<dbReference type="SMART" id="SM00587">
    <property type="entry name" value="CHK"/>
    <property type="match status" value="1"/>
</dbReference>
<accession>A0A1A9X231</accession>
<dbReference type="STRING" id="37001.A0A1A9X231"/>
<name>A0A1A9X231_9MUSC</name>
<reference evidence="3" key="1">
    <citation type="submission" date="2014-03" db="EMBL/GenBank/DDBJ databases">
        <authorList>
            <person name="Aksoy S."/>
            <person name="Warren W."/>
            <person name="Wilson R.K."/>
        </authorList>
    </citation>
    <scope>NUCLEOTIDE SEQUENCE [LARGE SCALE GENOMIC DNA]</scope>
    <source>
        <strain evidence="3">IAEA</strain>
    </source>
</reference>
<dbReference type="InterPro" id="IPR015897">
    <property type="entry name" value="CHK_kinase-like"/>
</dbReference>
<dbReference type="PANTHER" id="PTHR11012">
    <property type="entry name" value="PROTEIN KINASE-LIKE DOMAIN-CONTAINING"/>
    <property type="match status" value="1"/>
</dbReference>
<evidence type="ECO:0000259" key="1">
    <source>
        <dbReference type="SMART" id="SM00587"/>
    </source>
</evidence>
<dbReference type="InterPro" id="IPR004119">
    <property type="entry name" value="EcKL"/>
</dbReference>
<dbReference type="InterPro" id="IPR011009">
    <property type="entry name" value="Kinase-like_dom_sf"/>
</dbReference>
<proteinExistence type="predicted"/>
<dbReference type="EnsemblMetazoa" id="GBRI041394-RA">
    <property type="protein sequence ID" value="GBRI041394-PA"/>
    <property type="gene ID" value="GBRI041394"/>
</dbReference>